<proteinExistence type="predicted"/>
<keyword evidence="2" id="KW-1185">Reference proteome</keyword>
<dbReference type="EMBL" id="JASAOG010000329">
    <property type="protein sequence ID" value="KAK0040397.1"/>
    <property type="molecule type" value="Genomic_DNA"/>
</dbReference>
<evidence type="ECO:0000313" key="2">
    <source>
        <dbReference type="Proteomes" id="UP001233172"/>
    </source>
</evidence>
<dbReference type="Proteomes" id="UP001233172">
    <property type="component" value="Unassembled WGS sequence"/>
</dbReference>
<comment type="caution">
    <text evidence="1">The sequence shown here is derived from an EMBL/GenBank/DDBJ whole genome shotgun (WGS) entry which is preliminary data.</text>
</comment>
<reference evidence="1" key="2">
    <citation type="submission" date="2023-04" db="EMBL/GenBank/DDBJ databases">
        <authorList>
            <person name="Bu L."/>
            <person name="Lu L."/>
            <person name="Laidemitt M.R."/>
            <person name="Zhang S.M."/>
            <person name="Mutuku M."/>
            <person name="Mkoji G."/>
            <person name="Steinauer M."/>
            <person name="Loker E.S."/>
        </authorList>
    </citation>
    <scope>NUCLEOTIDE SEQUENCE</scope>
    <source>
        <strain evidence="1">KasaAsao</strain>
        <tissue evidence="1">Whole Snail</tissue>
    </source>
</reference>
<evidence type="ECO:0000313" key="1">
    <source>
        <dbReference type="EMBL" id="KAK0040397.1"/>
    </source>
</evidence>
<reference evidence="1" key="1">
    <citation type="journal article" date="2023" name="PLoS Negl. Trop. Dis.">
        <title>A genome sequence for Biomphalaria pfeifferi, the major vector snail for the human-infecting parasite Schistosoma mansoni.</title>
        <authorList>
            <person name="Bu L."/>
            <person name="Lu L."/>
            <person name="Laidemitt M.R."/>
            <person name="Zhang S.M."/>
            <person name="Mutuku M."/>
            <person name="Mkoji G."/>
            <person name="Steinauer M."/>
            <person name="Loker E.S."/>
        </authorList>
    </citation>
    <scope>NUCLEOTIDE SEQUENCE</scope>
    <source>
        <strain evidence="1">KasaAsao</strain>
    </source>
</reference>
<name>A0AAD8EU32_BIOPF</name>
<accession>A0AAD8EU32</accession>
<dbReference type="AlphaFoldDB" id="A0AAD8EU32"/>
<gene>
    <name evidence="1" type="ORF">Bpfe_030191</name>
</gene>
<protein>
    <submittedName>
        <fullName evidence="1">Uncharacterized protein</fullName>
    </submittedName>
</protein>
<sequence>MFSLNVNKDLLSVSVVSVKTGRTKKTSCSWLEDFNKKEDRITLRRWVNWADDKWCAPVRGSELRGRERQEKNEARKALQRCKSVSSAVLLLEQQNRRLPRKSV</sequence>
<organism evidence="1 2">
    <name type="scientific">Biomphalaria pfeifferi</name>
    <name type="common">Bloodfluke planorb</name>
    <name type="synonym">Freshwater snail</name>
    <dbReference type="NCBI Taxonomy" id="112525"/>
    <lineage>
        <taxon>Eukaryota</taxon>
        <taxon>Metazoa</taxon>
        <taxon>Spiralia</taxon>
        <taxon>Lophotrochozoa</taxon>
        <taxon>Mollusca</taxon>
        <taxon>Gastropoda</taxon>
        <taxon>Heterobranchia</taxon>
        <taxon>Euthyneura</taxon>
        <taxon>Panpulmonata</taxon>
        <taxon>Hygrophila</taxon>
        <taxon>Lymnaeoidea</taxon>
        <taxon>Planorbidae</taxon>
        <taxon>Biomphalaria</taxon>
    </lineage>
</organism>